<dbReference type="RefSeq" id="WP_113960344.1">
    <property type="nucleotide sequence ID" value="NZ_QNRR01000008.1"/>
</dbReference>
<evidence type="ECO:0000259" key="2">
    <source>
        <dbReference type="Pfam" id="PF01522"/>
    </source>
</evidence>
<reference evidence="3 4" key="1">
    <citation type="submission" date="2018-06" db="EMBL/GenBank/DDBJ databases">
        <title>Genomic Encyclopedia of Type Strains, Phase IV (KMG-IV): sequencing the most valuable type-strain genomes for metagenomic binning, comparative biology and taxonomic classification.</title>
        <authorList>
            <person name="Goeker M."/>
        </authorList>
    </citation>
    <scope>NUCLEOTIDE SEQUENCE [LARGE SCALE GENOMIC DNA]</scope>
    <source>
        <strain evidence="3 4">DSM 25532</strain>
    </source>
</reference>
<keyword evidence="4" id="KW-1185">Reference proteome</keyword>
<dbReference type="SUPFAM" id="SSF88713">
    <property type="entry name" value="Glycoside hydrolase/deacetylase"/>
    <property type="match status" value="1"/>
</dbReference>
<evidence type="ECO:0000313" key="3">
    <source>
        <dbReference type="EMBL" id="RBP40478.1"/>
    </source>
</evidence>
<dbReference type="GO" id="GO:0016810">
    <property type="term" value="F:hydrolase activity, acting on carbon-nitrogen (but not peptide) bonds"/>
    <property type="evidence" value="ECO:0007669"/>
    <property type="project" value="InterPro"/>
</dbReference>
<organism evidence="3 4">
    <name type="scientific">Roseimicrobium gellanilyticum</name>
    <dbReference type="NCBI Taxonomy" id="748857"/>
    <lineage>
        <taxon>Bacteria</taxon>
        <taxon>Pseudomonadati</taxon>
        <taxon>Verrucomicrobiota</taxon>
        <taxon>Verrucomicrobiia</taxon>
        <taxon>Verrucomicrobiales</taxon>
        <taxon>Verrucomicrobiaceae</taxon>
        <taxon>Roseimicrobium</taxon>
    </lineage>
</organism>
<protein>
    <submittedName>
        <fullName evidence="3">Peptidoglycan/xylan/chitin deacetylase (PgdA/CDA1 family)</fullName>
    </submittedName>
</protein>
<evidence type="ECO:0000256" key="1">
    <source>
        <dbReference type="SAM" id="SignalP"/>
    </source>
</evidence>
<evidence type="ECO:0000313" key="4">
    <source>
        <dbReference type="Proteomes" id="UP000253426"/>
    </source>
</evidence>
<sequence>MRLFLASALTLLLVCATASAQSPGETRIAKWKDDRTAVFLLMFDDSWPSHWQVAAPELVKRGLTATFYICPAKGEYKHSIEKWEKELWKKGMVYGVHTMTHGGIKDAAHGEYEIGENASYIRTIVPHTKDKLVSYARPGTKPGTWNITNEEEAALLKKHQLIDRPPFKDHGAVYHLKTTEEMIALADKAIAAKDMEYLVVHGVERVGPVVKYQDFWPLAQAVFFPLLDGLKERSDKGALWVTDHISYHQYLTERESAEVKIVEATDKSIRLQLTSKADPKLYDQPLTLLTHVPTTWKKCRITQGTQKTTVSVSNGTARYDALPGGSDIVLQEDSTP</sequence>
<dbReference type="AlphaFoldDB" id="A0A366HG91"/>
<feature type="signal peptide" evidence="1">
    <location>
        <begin position="1"/>
        <end position="20"/>
    </location>
</feature>
<dbReference type="Pfam" id="PF01522">
    <property type="entry name" value="Polysacc_deac_1"/>
    <property type="match status" value="1"/>
</dbReference>
<feature type="chain" id="PRO_5016934552" evidence="1">
    <location>
        <begin position="21"/>
        <end position="336"/>
    </location>
</feature>
<dbReference type="OrthoDB" id="184768at2"/>
<dbReference type="Gene3D" id="3.20.20.370">
    <property type="entry name" value="Glycoside hydrolase/deacetylase"/>
    <property type="match status" value="1"/>
</dbReference>
<proteinExistence type="predicted"/>
<name>A0A366HG91_9BACT</name>
<accession>A0A366HG91</accession>
<comment type="caution">
    <text evidence="3">The sequence shown here is derived from an EMBL/GenBank/DDBJ whole genome shotgun (WGS) entry which is preliminary data.</text>
</comment>
<gene>
    <name evidence="3" type="ORF">DES53_108185</name>
</gene>
<dbReference type="EMBL" id="QNRR01000008">
    <property type="protein sequence ID" value="RBP40478.1"/>
    <property type="molecule type" value="Genomic_DNA"/>
</dbReference>
<dbReference type="InterPro" id="IPR002509">
    <property type="entry name" value="NODB_dom"/>
</dbReference>
<dbReference type="Proteomes" id="UP000253426">
    <property type="component" value="Unassembled WGS sequence"/>
</dbReference>
<dbReference type="GO" id="GO:0005975">
    <property type="term" value="P:carbohydrate metabolic process"/>
    <property type="evidence" value="ECO:0007669"/>
    <property type="project" value="InterPro"/>
</dbReference>
<dbReference type="InterPro" id="IPR011330">
    <property type="entry name" value="Glyco_hydro/deAcase_b/a-brl"/>
</dbReference>
<feature type="domain" description="NodB homology" evidence="2">
    <location>
        <begin position="37"/>
        <end position="134"/>
    </location>
</feature>
<keyword evidence="1" id="KW-0732">Signal</keyword>